<keyword evidence="1" id="KW-0472">Membrane</keyword>
<organism evidence="2 3">
    <name type="scientific">Coffea arabica</name>
    <name type="common">Arabian coffee</name>
    <dbReference type="NCBI Taxonomy" id="13443"/>
    <lineage>
        <taxon>Eukaryota</taxon>
        <taxon>Viridiplantae</taxon>
        <taxon>Streptophyta</taxon>
        <taxon>Embryophyta</taxon>
        <taxon>Tracheophyta</taxon>
        <taxon>Spermatophyta</taxon>
        <taxon>Magnoliopsida</taxon>
        <taxon>eudicotyledons</taxon>
        <taxon>Gunneridae</taxon>
        <taxon>Pentapetalae</taxon>
        <taxon>asterids</taxon>
        <taxon>lamiids</taxon>
        <taxon>Gentianales</taxon>
        <taxon>Rubiaceae</taxon>
        <taxon>Ixoroideae</taxon>
        <taxon>Gardenieae complex</taxon>
        <taxon>Bertiereae - Coffeeae clade</taxon>
        <taxon>Coffeeae</taxon>
        <taxon>Coffea</taxon>
    </lineage>
</organism>
<keyword evidence="1" id="KW-0812">Transmembrane</keyword>
<evidence type="ECO:0000313" key="3">
    <source>
        <dbReference type="RefSeq" id="XP_071936047.1"/>
    </source>
</evidence>
<evidence type="ECO:0000256" key="1">
    <source>
        <dbReference type="SAM" id="Phobius"/>
    </source>
</evidence>
<keyword evidence="1" id="KW-1133">Transmembrane helix</keyword>
<protein>
    <submittedName>
        <fullName evidence="3">Uncharacterized protein</fullName>
    </submittedName>
</protein>
<proteinExistence type="predicted"/>
<evidence type="ECO:0000313" key="2">
    <source>
        <dbReference type="Proteomes" id="UP001652660"/>
    </source>
</evidence>
<dbReference type="RefSeq" id="XP_071936047.1">
    <property type="nucleotide sequence ID" value="XM_072079946.1"/>
</dbReference>
<sequence length="114" mass="12793">MHLLLSFPYSIALVSLLERKTYLISIVLHFSLAILNLPSSQFIGLVLVCAGVAVAASCCAVLDLFIHTATKNLPRPLKRGNKRVFQKKQLEMLRFANSFLKMKEQSKKEANFSI</sequence>
<name>A0ABM4WW93_COFAR</name>
<dbReference type="Proteomes" id="UP001652660">
    <property type="component" value="Chromosome 2e"/>
</dbReference>
<keyword evidence="2" id="KW-1185">Reference proteome</keyword>
<gene>
    <name evidence="3" type="primary">LOC113729634</name>
</gene>
<dbReference type="GeneID" id="113729634"/>
<reference evidence="3" key="1">
    <citation type="submission" date="2025-08" db="UniProtKB">
        <authorList>
            <consortium name="RefSeq"/>
        </authorList>
    </citation>
    <scope>IDENTIFICATION</scope>
    <source>
        <tissue evidence="3">Leaves</tissue>
    </source>
</reference>
<feature type="transmembrane region" description="Helical" evidence="1">
    <location>
        <begin position="43"/>
        <end position="66"/>
    </location>
</feature>
<accession>A0ABM4WW93</accession>